<sequence length="321" mass="35968">MSQFNTQPIQVGISACLLGQPVRFDGGHKRSEFVEKELSRYFSFMPVCPELAIGLGVPRKAIRLVKRDDVIHVEATDGSFDVTDKLTEFAQQKTAGFAHLAGYILCAKSPSCGMERVKIYSSQGAGSGAVKEGTGIYARILMEQNPLLPVEEDGRLCDPVLRENFVTRVFAYHDWLTLKAEGITKGKLIAFHSRYKYLLFAHQPAAYKTLGKLLGDASDLSLDHLSARYISGLMQGLQQRVSRKNHTNVLQHLQGYFKKQLSAAQKAELHNTIDKYRRGLVPLMVPMALISHYLREYPNPYLAAQVYLNPHPEDLALRYGL</sequence>
<evidence type="ECO:0000313" key="2">
    <source>
        <dbReference type="EMBL" id="MBB6055877.1"/>
    </source>
</evidence>
<dbReference type="EMBL" id="JACHGR010000005">
    <property type="protein sequence ID" value="MBB6055877.1"/>
    <property type="molecule type" value="Genomic_DNA"/>
</dbReference>
<organism evidence="2 3">
    <name type="scientific">Tolumonas osonensis</name>
    <dbReference type="NCBI Taxonomy" id="675874"/>
    <lineage>
        <taxon>Bacteria</taxon>
        <taxon>Pseudomonadati</taxon>
        <taxon>Pseudomonadota</taxon>
        <taxon>Gammaproteobacteria</taxon>
        <taxon>Aeromonadales</taxon>
        <taxon>Aeromonadaceae</taxon>
        <taxon>Tolumonas</taxon>
    </lineage>
</organism>
<dbReference type="InterPro" id="IPR013560">
    <property type="entry name" value="DUF1722"/>
</dbReference>
<dbReference type="InterPro" id="IPR007553">
    <property type="entry name" value="2-thiour_desulf"/>
</dbReference>
<feature type="domain" description="DUF1722" evidence="1">
    <location>
        <begin position="196"/>
        <end position="312"/>
    </location>
</feature>
<dbReference type="Pfam" id="PF08349">
    <property type="entry name" value="DUF1722"/>
    <property type="match status" value="1"/>
</dbReference>
<dbReference type="AlphaFoldDB" id="A0A841GE71"/>
<dbReference type="InterPro" id="IPR017087">
    <property type="entry name" value="UCP037004"/>
</dbReference>
<evidence type="ECO:0000259" key="1">
    <source>
        <dbReference type="Pfam" id="PF08349"/>
    </source>
</evidence>
<dbReference type="PANTHER" id="PTHR30087">
    <property type="entry name" value="INNER MEMBRANE PROTEIN"/>
    <property type="match status" value="1"/>
</dbReference>
<keyword evidence="3" id="KW-1185">Reference proteome</keyword>
<dbReference type="Proteomes" id="UP000585721">
    <property type="component" value="Unassembled WGS sequence"/>
</dbReference>
<proteinExistence type="predicted"/>
<evidence type="ECO:0000313" key="3">
    <source>
        <dbReference type="Proteomes" id="UP000585721"/>
    </source>
</evidence>
<gene>
    <name evidence="2" type="ORF">HNR75_001795</name>
</gene>
<reference evidence="2 3" key="1">
    <citation type="submission" date="2020-08" db="EMBL/GenBank/DDBJ databases">
        <title>Genomic Encyclopedia of Type Strains, Phase IV (KMG-IV): sequencing the most valuable type-strain genomes for metagenomic binning, comparative biology and taxonomic classification.</title>
        <authorList>
            <person name="Goeker M."/>
        </authorList>
    </citation>
    <scope>NUCLEOTIDE SEQUENCE [LARGE SCALE GENOMIC DNA]</scope>
    <source>
        <strain evidence="2 3">DSM 22975</strain>
    </source>
</reference>
<dbReference type="Pfam" id="PF04463">
    <property type="entry name" value="2-thiour_desulf"/>
    <property type="match status" value="1"/>
</dbReference>
<dbReference type="RefSeq" id="WP_188026615.1">
    <property type="nucleotide sequence ID" value="NZ_JACHGR010000005.1"/>
</dbReference>
<dbReference type="PIRSF" id="PIRSF037004">
    <property type="entry name" value="UCP037004"/>
    <property type="match status" value="1"/>
</dbReference>
<name>A0A841GE71_9GAMM</name>
<accession>A0A841GE71</accession>
<protein>
    <submittedName>
        <fullName evidence="2">Uncharacterized protein YbgA (DUF1722 family)/uncharacterized protein YbbK (DUF523 family)</fullName>
    </submittedName>
</protein>
<comment type="caution">
    <text evidence="2">The sequence shown here is derived from an EMBL/GenBank/DDBJ whole genome shotgun (WGS) entry which is preliminary data.</text>
</comment>
<dbReference type="PANTHER" id="PTHR30087:SF0">
    <property type="entry name" value="INNER MEMBRANE PROTEIN"/>
    <property type="match status" value="1"/>
</dbReference>